<sequence>MACSMPTTMRLDELIAALARYQPGFLSCDPAVGALRISGAYPLSDIERSLSAIERVLPVRTERRTAYWTRIIAR</sequence>
<dbReference type="WBParaSite" id="PSU_v2.g396.t1">
    <property type="protein sequence ID" value="PSU_v2.g396.t1"/>
    <property type="gene ID" value="PSU_v2.g396"/>
</dbReference>
<proteinExistence type="predicted"/>
<evidence type="ECO:0000313" key="1">
    <source>
        <dbReference type="Proteomes" id="UP000887577"/>
    </source>
</evidence>
<organism evidence="1 2">
    <name type="scientific">Panagrolaimus superbus</name>
    <dbReference type="NCBI Taxonomy" id="310955"/>
    <lineage>
        <taxon>Eukaryota</taxon>
        <taxon>Metazoa</taxon>
        <taxon>Ecdysozoa</taxon>
        <taxon>Nematoda</taxon>
        <taxon>Chromadorea</taxon>
        <taxon>Rhabditida</taxon>
        <taxon>Tylenchina</taxon>
        <taxon>Panagrolaimomorpha</taxon>
        <taxon>Panagrolaimoidea</taxon>
        <taxon>Panagrolaimidae</taxon>
        <taxon>Panagrolaimus</taxon>
    </lineage>
</organism>
<dbReference type="Proteomes" id="UP000887577">
    <property type="component" value="Unplaced"/>
</dbReference>
<name>A0A914YWC4_9BILA</name>
<keyword evidence="1" id="KW-1185">Reference proteome</keyword>
<dbReference type="AlphaFoldDB" id="A0A914YWC4"/>
<protein>
    <submittedName>
        <fullName evidence="2">Uncharacterized protein</fullName>
    </submittedName>
</protein>
<evidence type="ECO:0000313" key="2">
    <source>
        <dbReference type="WBParaSite" id="PSU_v2.g396.t1"/>
    </source>
</evidence>
<accession>A0A914YWC4</accession>
<reference evidence="2" key="1">
    <citation type="submission" date="2022-11" db="UniProtKB">
        <authorList>
            <consortium name="WormBaseParasite"/>
        </authorList>
    </citation>
    <scope>IDENTIFICATION</scope>
</reference>